<dbReference type="PANTHER" id="PTHR43669">
    <property type="entry name" value="5-KETO-D-GLUCONATE 5-REDUCTASE"/>
    <property type="match status" value="1"/>
</dbReference>
<dbReference type="RefSeq" id="XP_016230704.1">
    <property type="nucleotide sequence ID" value="XM_016385760.1"/>
</dbReference>
<comment type="similarity">
    <text evidence="1">Belongs to the short-chain dehydrogenases/reductases (SDR) family.</text>
</comment>
<name>A0A0D2AUU1_9EURO</name>
<dbReference type="Pfam" id="PF13561">
    <property type="entry name" value="adh_short_C2"/>
    <property type="match status" value="1"/>
</dbReference>
<dbReference type="SUPFAM" id="SSF51735">
    <property type="entry name" value="NAD(P)-binding Rossmann-fold domains"/>
    <property type="match status" value="1"/>
</dbReference>
<dbReference type="OrthoDB" id="5336600at2759"/>
<dbReference type="Gene3D" id="3.40.50.720">
    <property type="entry name" value="NAD(P)-binding Rossmann-like Domain"/>
    <property type="match status" value="1"/>
</dbReference>
<proteinExistence type="inferred from homology"/>
<protein>
    <submittedName>
        <fullName evidence="3">Uncharacterized protein</fullName>
    </submittedName>
</protein>
<evidence type="ECO:0000256" key="2">
    <source>
        <dbReference type="ARBA" id="ARBA00023002"/>
    </source>
</evidence>
<dbReference type="Proteomes" id="UP000053328">
    <property type="component" value="Unassembled WGS sequence"/>
</dbReference>
<evidence type="ECO:0000256" key="1">
    <source>
        <dbReference type="ARBA" id="ARBA00006484"/>
    </source>
</evidence>
<gene>
    <name evidence="3" type="ORF">PV08_11452</name>
</gene>
<evidence type="ECO:0000313" key="4">
    <source>
        <dbReference type="Proteomes" id="UP000053328"/>
    </source>
</evidence>
<dbReference type="GO" id="GO:0016491">
    <property type="term" value="F:oxidoreductase activity"/>
    <property type="evidence" value="ECO:0007669"/>
    <property type="project" value="UniProtKB-KW"/>
</dbReference>
<dbReference type="GeneID" id="27338535"/>
<dbReference type="VEuPathDB" id="FungiDB:PV08_11452"/>
<sequence>MAANPVVLILGSGPRVGAAVAAKFFSSGYKVAVASRGGTGTKNSDGYLSLKADFANPASIPALFDAVKAEFQAAPTVVVYNAAALTPPPVQDNIFSIPVETVTKDLNINTVSPWVAAQQAVSAWATLPKGTKKTFIYTGNGLNTTVIPVPLMVDLGVGKSASAYWLGTADALYSSQGIRFFYTDERFEDGKVKGQELDGPAHADFYAQLASHPDNVPWLTTFVKDKGYVQFK</sequence>
<keyword evidence="4" id="KW-1185">Reference proteome</keyword>
<dbReference type="PANTHER" id="PTHR43669:SF4">
    <property type="entry name" value="SHORT-CHAIN DEHYDROGENASE"/>
    <property type="match status" value="1"/>
</dbReference>
<dbReference type="STRING" id="91928.A0A0D2AUU1"/>
<keyword evidence="2" id="KW-0560">Oxidoreductase</keyword>
<organism evidence="3 4">
    <name type="scientific">Exophiala spinifera</name>
    <dbReference type="NCBI Taxonomy" id="91928"/>
    <lineage>
        <taxon>Eukaryota</taxon>
        <taxon>Fungi</taxon>
        <taxon>Dikarya</taxon>
        <taxon>Ascomycota</taxon>
        <taxon>Pezizomycotina</taxon>
        <taxon>Eurotiomycetes</taxon>
        <taxon>Chaetothyriomycetidae</taxon>
        <taxon>Chaetothyriales</taxon>
        <taxon>Herpotrichiellaceae</taxon>
        <taxon>Exophiala</taxon>
    </lineage>
</organism>
<dbReference type="EMBL" id="KN847500">
    <property type="protein sequence ID" value="KIW10488.1"/>
    <property type="molecule type" value="Genomic_DNA"/>
</dbReference>
<dbReference type="AlphaFoldDB" id="A0A0D2AUU1"/>
<dbReference type="InterPro" id="IPR002347">
    <property type="entry name" value="SDR_fam"/>
</dbReference>
<reference evidence="3 4" key="1">
    <citation type="submission" date="2015-01" db="EMBL/GenBank/DDBJ databases">
        <title>The Genome Sequence of Exophiala spinifera CBS89968.</title>
        <authorList>
            <consortium name="The Broad Institute Genomics Platform"/>
            <person name="Cuomo C."/>
            <person name="de Hoog S."/>
            <person name="Gorbushina A."/>
            <person name="Stielow B."/>
            <person name="Teixiera M."/>
            <person name="Abouelleil A."/>
            <person name="Chapman S.B."/>
            <person name="Priest M."/>
            <person name="Young S.K."/>
            <person name="Wortman J."/>
            <person name="Nusbaum C."/>
            <person name="Birren B."/>
        </authorList>
    </citation>
    <scope>NUCLEOTIDE SEQUENCE [LARGE SCALE GENOMIC DNA]</scope>
    <source>
        <strain evidence="3 4">CBS 89968</strain>
    </source>
</reference>
<evidence type="ECO:0000313" key="3">
    <source>
        <dbReference type="EMBL" id="KIW10488.1"/>
    </source>
</evidence>
<accession>A0A0D2AUU1</accession>
<dbReference type="HOGENOM" id="CLU_103010_1_0_1"/>
<dbReference type="InterPro" id="IPR036291">
    <property type="entry name" value="NAD(P)-bd_dom_sf"/>
</dbReference>